<dbReference type="EMBL" id="DTIY01000073">
    <property type="protein sequence ID" value="HGY39958.1"/>
    <property type="molecule type" value="Genomic_DNA"/>
</dbReference>
<dbReference type="PANTHER" id="PTHR10093">
    <property type="entry name" value="IRON-SULFUR CLUSTER ASSEMBLY ENZYME NIFU HOMOLOG"/>
    <property type="match status" value="1"/>
</dbReference>
<dbReference type="AlphaFoldDB" id="A0A7V4TK23"/>
<dbReference type="InterPro" id="IPR017787">
    <property type="entry name" value="NIF_FeS_clus_asmbl_NifU-like"/>
</dbReference>
<dbReference type="InterPro" id="IPR002871">
    <property type="entry name" value="NIF_FeS_clus_asmbl_NifU_N"/>
</dbReference>
<dbReference type="RefSeq" id="WP_017873532.1">
    <property type="nucleotide sequence ID" value="NZ_CP187957.1"/>
</dbReference>
<name>A0A7V4TK23_9BACT</name>
<dbReference type="NCBIfam" id="TIGR03419">
    <property type="entry name" value="NifU_clost"/>
    <property type="match status" value="1"/>
</dbReference>
<dbReference type="SUPFAM" id="SSF82649">
    <property type="entry name" value="SufE/NifU"/>
    <property type="match status" value="1"/>
</dbReference>
<dbReference type="GO" id="GO:0051536">
    <property type="term" value="F:iron-sulfur cluster binding"/>
    <property type="evidence" value="ECO:0007669"/>
    <property type="project" value="InterPro"/>
</dbReference>
<dbReference type="GO" id="GO:0005506">
    <property type="term" value="F:iron ion binding"/>
    <property type="evidence" value="ECO:0007669"/>
    <property type="project" value="InterPro"/>
</dbReference>
<sequence length="124" mass="13620">MYTEKVLEHFRNPRNVGRIEDADGVGKVGNPVCGDVMVMYLKIRDDRIEDAKFETFGCGAAIATSSMATELIKGKTIEEALRVTNRAVAEALGGLPPHKMHCSVLAEEAIRAAIEDYQAKRRGK</sequence>
<proteinExistence type="predicted"/>
<reference evidence="2" key="1">
    <citation type="journal article" date="2020" name="mSystems">
        <title>Genome- and Community-Level Interaction Insights into Carbon Utilization and Element Cycling Functions of Hydrothermarchaeota in Hydrothermal Sediment.</title>
        <authorList>
            <person name="Zhou Z."/>
            <person name="Liu Y."/>
            <person name="Xu W."/>
            <person name="Pan J."/>
            <person name="Luo Z.H."/>
            <person name="Li M."/>
        </authorList>
    </citation>
    <scope>NUCLEOTIDE SEQUENCE [LARGE SCALE GENOMIC DNA]</scope>
    <source>
        <strain evidence="2">SpSt-82</strain>
    </source>
</reference>
<gene>
    <name evidence="2" type="primary">nifU</name>
    <name evidence="2" type="ORF">ENW11_09155</name>
</gene>
<dbReference type="GO" id="GO:0016226">
    <property type="term" value="P:iron-sulfur cluster assembly"/>
    <property type="evidence" value="ECO:0007669"/>
    <property type="project" value="InterPro"/>
</dbReference>
<evidence type="ECO:0000259" key="1">
    <source>
        <dbReference type="Pfam" id="PF01592"/>
    </source>
</evidence>
<evidence type="ECO:0000313" key="2">
    <source>
        <dbReference type="EMBL" id="HGY39958.1"/>
    </source>
</evidence>
<accession>A0A7V4TK23</accession>
<dbReference type="Gene3D" id="3.90.1010.10">
    <property type="match status" value="1"/>
</dbReference>
<organism evidence="2">
    <name type="scientific">Candidatus Caldatribacterium saccharofermentans</name>
    <dbReference type="NCBI Taxonomy" id="1454753"/>
    <lineage>
        <taxon>Bacteria</taxon>
        <taxon>Pseudomonadati</taxon>
        <taxon>Atribacterota</taxon>
        <taxon>Atribacteria</taxon>
        <taxon>Atribacterales</taxon>
        <taxon>Candidatus Caldatribacteriaceae</taxon>
        <taxon>Candidatus Caldatribacterium</taxon>
    </lineage>
</organism>
<feature type="domain" description="NIF system FeS cluster assembly NifU N-terminal" evidence="1">
    <location>
        <begin position="1"/>
        <end position="121"/>
    </location>
</feature>
<comment type="caution">
    <text evidence="2">The sequence shown here is derived from an EMBL/GenBank/DDBJ whole genome shotgun (WGS) entry which is preliminary data.</text>
</comment>
<dbReference type="Pfam" id="PF01592">
    <property type="entry name" value="NifU_N"/>
    <property type="match status" value="1"/>
</dbReference>
<dbReference type="CDD" id="cd06664">
    <property type="entry name" value="IscU_like"/>
    <property type="match status" value="1"/>
</dbReference>
<protein>
    <submittedName>
        <fullName evidence="2">Fe-S cluster assembly scaffold protein NifU</fullName>
    </submittedName>
</protein>